<evidence type="ECO:0000256" key="7">
    <source>
        <dbReference type="ARBA" id="ARBA00022991"/>
    </source>
</evidence>
<evidence type="ECO:0000313" key="16">
    <source>
        <dbReference type="Proteomes" id="UP000001645"/>
    </source>
</evidence>
<keyword evidence="6 13" id="KW-1133">Transmembrane helix</keyword>
<dbReference type="InterPro" id="IPR027430">
    <property type="entry name" value="Retinal_BS"/>
</dbReference>
<evidence type="ECO:0000256" key="8">
    <source>
        <dbReference type="ARBA" id="ARBA00023040"/>
    </source>
</evidence>
<evidence type="ECO:0000256" key="3">
    <source>
        <dbReference type="ARBA" id="ARBA00022606"/>
    </source>
</evidence>
<protein>
    <submittedName>
        <fullName evidence="15">Opsin 4</fullName>
    </submittedName>
</protein>
<keyword evidence="7" id="KW-0157">Chromophore</keyword>
<sequence>MDLPLRAPTKMAVKDVHGAFPTVDVPDHAHYTIGTVILIVGITGTLGNFLVIYAFCRSRTLQKPANIFIINLAVSDFLMSITQSPVFFTNSLHKRWIFGEKGAYVPEGLLTSCSWDYMTFTPSVRAYTMLLFCFVFFIPLIAIIYSYFFIFEAMKKANKSIQTFGCKHGNKELQKQYHRMKNEWKLAKIALIVILLYVISWSPYSVVALVAFAGYSHVLTPFMNSIPAVIAKASAIHNPIIYAITHPKYRTAIATYVPCLGFLLRISPKESRSFSSYPSSRRTTVTSQSSETSGLQKGKRRLSSISDSESGCTDTETDITSMTSRPASSQVSYEMGKDTTQTSDLGGKPKVKSHDSGIFGKIVVNTDEIPMVEMNVTEHSATSTCKTAEKCSVEEIQGGESLSGIGLRKGEPRHRTPTSQIPSIIITCSNVQGVELPSGYSTGFLYPKNKSHKQNKSSNS</sequence>
<feature type="transmembrane region" description="Helical" evidence="13">
    <location>
        <begin position="31"/>
        <end position="55"/>
    </location>
</feature>
<keyword evidence="5" id="KW-0681">Retinal protein</keyword>
<keyword evidence="16" id="KW-1185">Reference proteome</keyword>
<reference evidence="15 16" key="1">
    <citation type="journal article" date="2010" name="PLoS Biol.">
        <title>Multi-platform next-generation sequencing of the domestic turkey (Meleagris gallopavo): genome assembly and analysis.</title>
        <authorList>
            <person name="Dalloul R.A."/>
            <person name="Long J.A."/>
            <person name="Zimin A.V."/>
            <person name="Aslam L."/>
            <person name="Beal K."/>
            <person name="Blomberg L.A."/>
            <person name="Bouffard P."/>
            <person name="Burt D.W."/>
            <person name="Crasta O."/>
            <person name="Crooijmans R.P."/>
            <person name="Cooper K."/>
            <person name="Coulombe R.A."/>
            <person name="De S."/>
            <person name="Delany M.E."/>
            <person name="Dodgson J.B."/>
            <person name="Dong J.J."/>
            <person name="Evans C."/>
            <person name="Frederickson K.M."/>
            <person name="Flicek P."/>
            <person name="Florea L."/>
            <person name="Folkerts O."/>
            <person name="Groenen M.A."/>
            <person name="Harkins T.T."/>
            <person name="Herrero J."/>
            <person name="Hoffmann S."/>
            <person name="Megens H.J."/>
            <person name="Jiang A."/>
            <person name="de Jong P."/>
            <person name="Kaiser P."/>
            <person name="Kim H."/>
            <person name="Kim K.W."/>
            <person name="Kim S."/>
            <person name="Langenberger D."/>
            <person name="Lee M.K."/>
            <person name="Lee T."/>
            <person name="Mane S."/>
            <person name="Marcais G."/>
            <person name="Marz M."/>
            <person name="McElroy A.P."/>
            <person name="Modise T."/>
            <person name="Nefedov M."/>
            <person name="Notredame C."/>
            <person name="Paton I.R."/>
            <person name="Payne W.S."/>
            <person name="Pertea G."/>
            <person name="Prickett D."/>
            <person name="Puiu D."/>
            <person name="Qioa D."/>
            <person name="Raineri E."/>
            <person name="Ruffier M."/>
            <person name="Salzberg S.L."/>
            <person name="Schatz M.C."/>
            <person name="Scheuring C."/>
            <person name="Schmidt C.J."/>
            <person name="Schroeder S."/>
            <person name="Searle S.M."/>
            <person name="Smith E.J."/>
            <person name="Smith J."/>
            <person name="Sonstegard T.S."/>
            <person name="Stadler P.F."/>
            <person name="Tafer H."/>
            <person name="Tu Z.J."/>
            <person name="Van Tassell C.P."/>
            <person name="Vilella A.J."/>
            <person name="Williams K.P."/>
            <person name="Yorke J.A."/>
            <person name="Zhang L."/>
            <person name="Zhang H.B."/>
            <person name="Zhang X."/>
            <person name="Zhang Y."/>
            <person name="Reed K.M."/>
        </authorList>
    </citation>
    <scope>NUCLEOTIDE SEQUENCE [LARGE SCALE GENOMIC DNA]</scope>
</reference>
<evidence type="ECO:0000256" key="4">
    <source>
        <dbReference type="ARBA" id="ARBA00022692"/>
    </source>
</evidence>
<evidence type="ECO:0000256" key="9">
    <source>
        <dbReference type="ARBA" id="ARBA00023136"/>
    </source>
</evidence>
<dbReference type="InterPro" id="IPR017452">
    <property type="entry name" value="GPCR_Rhodpsn_7TM"/>
</dbReference>
<dbReference type="InterPro" id="IPR000276">
    <property type="entry name" value="GPCR_Rhodpsn"/>
</dbReference>
<keyword evidence="2" id="KW-0600">Photoreceptor protein</keyword>
<evidence type="ECO:0000256" key="5">
    <source>
        <dbReference type="ARBA" id="ARBA00022925"/>
    </source>
</evidence>
<feature type="domain" description="G-protein coupled receptors family 1 profile" evidence="14">
    <location>
        <begin position="47"/>
        <end position="99"/>
    </location>
</feature>
<keyword evidence="3" id="KW-0716">Sensory transduction</keyword>
<dbReference type="PRINTS" id="PR00237">
    <property type="entry name" value="GPCRRHODOPSN"/>
</dbReference>
<dbReference type="Pfam" id="PF00001">
    <property type="entry name" value="7tm_1"/>
    <property type="match status" value="2"/>
</dbReference>
<dbReference type="GO" id="GO:0016020">
    <property type="term" value="C:membrane"/>
    <property type="evidence" value="ECO:0007669"/>
    <property type="project" value="UniProtKB-SubCell"/>
</dbReference>
<dbReference type="SMART" id="SM01381">
    <property type="entry name" value="7TM_GPCR_Srsx"/>
    <property type="match status" value="1"/>
</dbReference>
<dbReference type="Proteomes" id="UP000001645">
    <property type="component" value="Chromosome 8"/>
</dbReference>
<dbReference type="GO" id="GO:0004930">
    <property type="term" value="F:G protein-coupled receptor activity"/>
    <property type="evidence" value="ECO:0007669"/>
    <property type="project" value="UniProtKB-KW"/>
</dbReference>
<evidence type="ECO:0000256" key="11">
    <source>
        <dbReference type="ARBA" id="ARBA00023224"/>
    </source>
</evidence>
<feature type="domain" description="G-protein coupled receptors family 1 profile" evidence="14">
    <location>
        <begin position="113"/>
        <end position="242"/>
    </location>
</feature>
<evidence type="ECO:0000256" key="10">
    <source>
        <dbReference type="ARBA" id="ARBA00023170"/>
    </source>
</evidence>
<feature type="compositionally biased region" description="Low complexity" evidence="12">
    <location>
        <begin position="273"/>
        <end position="293"/>
    </location>
</feature>
<keyword evidence="8" id="KW-0297">G-protein coupled receptor</keyword>
<keyword evidence="4 13" id="KW-0812">Transmembrane</keyword>
<evidence type="ECO:0000259" key="14">
    <source>
        <dbReference type="PROSITE" id="PS50262"/>
    </source>
</evidence>
<keyword evidence="9 13" id="KW-0472">Membrane</keyword>
<comment type="subcellular location">
    <subcellularLocation>
        <location evidence="1">Membrane</location>
        <topology evidence="1">Multi-pass membrane protein</topology>
    </subcellularLocation>
</comment>
<feature type="transmembrane region" description="Helical" evidence="13">
    <location>
        <begin position="126"/>
        <end position="150"/>
    </location>
</feature>
<keyword evidence="11" id="KW-0807">Transducer</keyword>
<name>G3UU24_MELGA</name>
<feature type="transmembrane region" description="Helical" evidence="13">
    <location>
        <begin position="67"/>
        <end position="88"/>
    </location>
</feature>
<dbReference type="OrthoDB" id="9996086at2759"/>
<evidence type="ECO:0000256" key="1">
    <source>
        <dbReference type="ARBA" id="ARBA00004141"/>
    </source>
</evidence>
<evidence type="ECO:0000313" key="15">
    <source>
        <dbReference type="Ensembl" id="ENSMGAP00000019268.2"/>
    </source>
</evidence>
<dbReference type="GO" id="GO:0007602">
    <property type="term" value="P:phototransduction"/>
    <property type="evidence" value="ECO:0007669"/>
    <property type="project" value="UniProtKB-KW"/>
</dbReference>
<dbReference type="Gene3D" id="1.20.1070.10">
    <property type="entry name" value="Rhodopsin 7-helix transmembrane proteins"/>
    <property type="match status" value="2"/>
</dbReference>
<dbReference type="GO" id="GO:0009881">
    <property type="term" value="F:photoreceptor activity"/>
    <property type="evidence" value="ECO:0007669"/>
    <property type="project" value="UniProtKB-KW"/>
</dbReference>
<dbReference type="PROSITE" id="PS00238">
    <property type="entry name" value="OPSIN"/>
    <property type="match status" value="1"/>
</dbReference>
<dbReference type="Ensembl" id="ENSMGAT00000018799.2">
    <property type="protein sequence ID" value="ENSMGAP00000019268.2"/>
    <property type="gene ID" value="ENSMGAG00000002543.3"/>
</dbReference>
<evidence type="ECO:0000256" key="13">
    <source>
        <dbReference type="SAM" id="Phobius"/>
    </source>
</evidence>
<evidence type="ECO:0000256" key="12">
    <source>
        <dbReference type="SAM" id="MobiDB-lite"/>
    </source>
</evidence>
<dbReference type="Bgee" id="ENSMGAG00000002543">
    <property type="expression patterns" value="Expressed in ovary"/>
</dbReference>
<feature type="region of interest" description="Disordered" evidence="12">
    <location>
        <begin position="272"/>
        <end position="353"/>
    </location>
</feature>
<keyword evidence="10" id="KW-0675">Receptor</keyword>
<feature type="compositionally biased region" description="Polar residues" evidence="12">
    <location>
        <begin position="303"/>
        <end position="344"/>
    </location>
</feature>
<dbReference type="InterPro" id="IPR050125">
    <property type="entry name" value="GPCR_opsins"/>
</dbReference>
<reference evidence="15" key="3">
    <citation type="submission" date="2025-09" db="UniProtKB">
        <authorList>
            <consortium name="Ensembl"/>
        </authorList>
    </citation>
    <scope>IDENTIFICATION</scope>
</reference>
<reference evidence="15" key="2">
    <citation type="submission" date="2025-08" db="UniProtKB">
        <authorList>
            <consortium name="Ensembl"/>
        </authorList>
    </citation>
    <scope>IDENTIFICATION</scope>
</reference>
<evidence type="ECO:0000256" key="6">
    <source>
        <dbReference type="ARBA" id="ARBA00022989"/>
    </source>
</evidence>
<dbReference type="SUPFAM" id="SSF81321">
    <property type="entry name" value="Family A G protein-coupled receptor-like"/>
    <property type="match status" value="1"/>
</dbReference>
<gene>
    <name evidence="15" type="primary">OPN4</name>
</gene>
<dbReference type="PANTHER" id="PTHR24240">
    <property type="entry name" value="OPSIN"/>
    <property type="match status" value="1"/>
</dbReference>
<proteinExistence type="predicted"/>
<evidence type="ECO:0000256" key="2">
    <source>
        <dbReference type="ARBA" id="ARBA00022543"/>
    </source>
</evidence>
<dbReference type="HOGENOM" id="CLU_009579_3_12_1"/>
<feature type="transmembrane region" description="Helical" evidence="13">
    <location>
        <begin position="189"/>
        <end position="215"/>
    </location>
</feature>
<dbReference type="PROSITE" id="PS50262">
    <property type="entry name" value="G_PROTEIN_RECEP_F1_2"/>
    <property type="match status" value="2"/>
</dbReference>
<organism evidence="15 16">
    <name type="scientific">Meleagris gallopavo</name>
    <name type="common">Wild turkey</name>
    <dbReference type="NCBI Taxonomy" id="9103"/>
    <lineage>
        <taxon>Eukaryota</taxon>
        <taxon>Metazoa</taxon>
        <taxon>Chordata</taxon>
        <taxon>Craniata</taxon>
        <taxon>Vertebrata</taxon>
        <taxon>Euteleostomi</taxon>
        <taxon>Archelosauria</taxon>
        <taxon>Archosauria</taxon>
        <taxon>Dinosauria</taxon>
        <taxon>Saurischia</taxon>
        <taxon>Theropoda</taxon>
        <taxon>Coelurosauria</taxon>
        <taxon>Aves</taxon>
        <taxon>Neognathae</taxon>
        <taxon>Galloanserae</taxon>
        <taxon>Galliformes</taxon>
        <taxon>Phasianidae</taxon>
        <taxon>Meleagridinae</taxon>
        <taxon>Meleagris</taxon>
    </lineage>
</organism>
<dbReference type="GeneTree" id="ENSGT01150000286935"/>
<dbReference type="AlphaFoldDB" id="G3UU24"/>
<accession>G3UU24</accession>